<dbReference type="InterPro" id="IPR053949">
    <property type="entry name" value="SBE2/SBE22_M"/>
</dbReference>
<feature type="compositionally biased region" description="Polar residues" evidence="1">
    <location>
        <begin position="305"/>
        <end position="318"/>
    </location>
</feature>
<dbReference type="SMART" id="SM00164">
    <property type="entry name" value="TBC"/>
    <property type="match status" value="1"/>
</dbReference>
<feature type="compositionally biased region" description="Low complexity" evidence="1">
    <location>
        <begin position="145"/>
        <end position="154"/>
    </location>
</feature>
<dbReference type="InterPro" id="IPR050302">
    <property type="entry name" value="Rab_GAP_TBC_domain"/>
</dbReference>
<keyword evidence="4" id="KW-1185">Reference proteome</keyword>
<gene>
    <name evidence="3" type="ORF">JMJ35_001421</name>
</gene>
<proteinExistence type="predicted"/>
<feature type="compositionally biased region" description="Acidic residues" evidence="1">
    <location>
        <begin position="209"/>
        <end position="220"/>
    </location>
</feature>
<feature type="compositionally biased region" description="Pro residues" evidence="1">
    <location>
        <begin position="155"/>
        <end position="168"/>
    </location>
</feature>
<name>A0AA39RB07_9LECA</name>
<reference evidence="3" key="1">
    <citation type="submission" date="2023-03" db="EMBL/GenBank/DDBJ databases">
        <title>Complete genome of Cladonia borealis.</title>
        <authorList>
            <person name="Park H."/>
        </authorList>
    </citation>
    <scope>NUCLEOTIDE SEQUENCE</scope>
    <source>
        <strain evidence="3">ANT050790</strain>
    </source>
</reference>
<dbReference type="FunFam" id="1.10.10.750:FF:000013">
    <property type="entry name" value="Similar to TBC domain protein"/>
    <property type="match status" value="1"/>
</dbReference>
<dbReference type="AlphaFoldDB" id="A0AA39RB07"/>
<feature type="domain" description="Rab-GAP TBC" evidence="2">
    <location>
        <begin position="485"/>
        <end position="696"/>
    </location>
</feature>
<dbReference type="Gene3D" id="1.10.8.270">
    <property type="entry name" value="putative rabgap domain of human tbc1 domain family member 14 like domains"/>
    <property type="match status" value="1"/>
</dbReference>
<dbReference type="Pfam" id="PF00566">
    <property type="entry name" value="RabGAP-TBC"/>
    <property type="match status" value="1"/>
</dbReference>
<evidence type="ECO:0000313" key="3">
    <source>
        <dbReference type="EMBL" id="KAK0516818.1"/>
    </source>
</evidence>
<evidence type="ECO:0000259" key="2">
    <source>
        <dbReference type="PROSITE" id="PS50086"/>
    </source>
</evidence>
<feature type="compositionally biased region" description="Low complexity" evidence="1">
    <location>
        <begin position="282"/>
        <end position="291"/>
    </location>
</feature>
<comment type="caution">
    <text evidence="3">The sequence shown here is derived from an EMBL/GenBank/DDBJ whole genome shotgun (WGS) entry which is preliminary data.</text>
</comment>
<protein>
    <recommendedName>
        <fullName evidence="2">Rab-GAP TBC domain-containing protein</fullName>
    </recommendedName>
</protein>
<dbReference type="PANTHER" id="PTHR47219:SF15">
    <property type="entry name" value="TBC1 DOMAIN FAMILY MEMBER 12 ISOFORM X1"/>
    <property type="match status" value="1"/>
</dbReference>
<feature type="compositionally biased region" description="Polar residues" evidence="1">
    <location>
        <begin position="75"/>
        <end position="99"/>
    </location>
</feature>
<feature type="compositionally biased region" description="Low complexity" evidence="1">
    <location>
        <begin position="18"/>
        <end position="32"/>
    </location>
</feature>
<dbReference type="InterPro" id="IPR000195">
    <property type="entry name" value="Rab-GAP-TBC_dom"/>
</dbReference>
<sequence length="762" mass="83182">MTSLVTEAPGSPPGLTGSKSSKSSSYHSSSISGADGILSDVTHFEDIGLDEDRHPLTQVIHGMEKPLRPPLRSAAATTNGARSNGTAMATMRELTNTGNRMPYPRLQTSVKSHGAAHSLNLPNGAPTRRGLRSPSTPSLAITAMSNRNRSRSPSPKSPNSPNTAPPVSRPISSPVQPTRPGPAPIPLKKPPIRRGSWQPSRKSIKELEAEYNDCDEDLPDDASLWNVPLSPRPPTERSSISASNSPIMSPCRSPERPSTIGTALGSPYMQPPKTAPVLTANSPLSHSLDSPPSSPRKKPTRGSSTSAVPDNLGFQSSRTKSWHVALSELSEDAKSLTEAFENHAIIQEQKQEEAVQNGDSTIRPSMEKLSRAKTSTVELPPLRMNNVMIDPLPISKEKEKVLSRTRPSWLPPKSQKEEKKHLKEYQRMMELSLEAERRKAAEVADSQCAKDDTKSALLRIWEEHVIPNWDHVIREPRTRELWWRGVAPKSRARVWQKAIGNDLALTEVTYSRALQRAKDMDERLAKPGAGEVGKEKAWFDAIRRDVKVTFPELHIFQPGAPLYGDLVDVLMAYSMYRSDVGYSHGTHLIAALLSLTLPTPAAAFLILCNLLNRPLPLAFLTGDPSATAKAYQLTDGLLLHKLPRLHSHLFSAAPTGLGLTAHEILEPMMRTLFLGPGEGLGVDIAARVWDVMAFDGDGVIIRTAVAVLGALEGKLYGGREEVLNVLGWRGGRDKGAWQVGMEEEFMGRVRAAGKEEKGRATS</sequence>
<feature type="region of interest" description="Disordered" evidence="1">
    <location>
        <begin position="64"/>
        <end position="318"/>
    </location>
</feature>
<feature type="compositionally biased region" description="Pro residues" evidence="1">
    <location>
        <begin position="177"/>
        <end position="189"/>
    </location>
</feature>
<dbReference type="Gene3D" id="1.10.472.80">
    <property type="entry name" value="Ypt/Rab-GAP domain of gyp1p, domain 3"/>
    <property type="match status" value="1"/>
</dbReference>
<dbReference type="GO" id="GO:0031267">
    <property type="term" value="F:small GTPase binding"/>
    <property type="evidence" value="ECO:0007669"/>
    <property type="project" value="TreeGrafter"/>
</dbReference>
<dbReference type="GO" id="GO:0005096">
    <property type="term" value="F:GTPase activator activity"/>
    <property type="evidence" value="ECO:0007669"/>
    <property type="project" value="TreeGrafter"/>
</dbReference>
<dbReference type="Pfam" id="PF22874">
    <property type="entry name" value="SBE2_M"/>
    <property type="match status" value="1"/>
</dbReference>
<organism evidence="3 4">
    <name type="scientific">Cladonia borealis</name>
    <dbReference type="NCBI Taxonomy" id="184061"/>
    <lineage>
        <taxon>Eukaryota</taxon>
        <taxon>Fungi</taxon>
        <taxon>Dikarya</taxon>
        <taxon>Ascomycota</taxon>
        <taxon>Pezizomycotina</taxon>
        <taxon>Lecanoromycetes</taxon>
        <taxon>OSLEUM clade</taxon>
        <taxon>Lecanoromycetidae</taxon>
        <taxon>Lecanorales</taxon>
        <taxon>Lecanorineae</taxon>
        <taxon>Cladoniaceae</taxon>
        <taxon>Cladonia</taxon>
    </lineage>
</organism>
<dbReference type="PROSITE" id="PS50086">
    <property type="entry name" value="TBC_RABGAP"/>
    <property type="match status" value="1"/>
</dbReference>
<feature type="compositionally biased region" description="Low complexity" evidence="1">
    <location>
        <begin position="238"/>
        <end position="250"/>
    </location>
</feature>
<dbReference type="EMBL" id="JAFEKC020000002">
    <property type="protein sequence ID" value="KAK0516818.1"/>
    <property type="molecule type" value="Genomic_DNA"/>
</dbReference>
<dbReference type="Gene3D" id="1.10.10.750">
    <property type="entry name" value="Ypt/Rab-GAP domain of gyp1p, domain 1"/>
    <property type="match status" value="1"/>
</dbReference>
<accession>A0AA39RB07</accession>
<dbReference type="SUPFAM" id="SSF47923">
    <property type="entry name" value="Ypt/Rab-GAP domain of gyp1p"/>
    <property type="match status" value="1"/>
</dbReference>
<feature type="region of interest" description="Disordered" evidence="1">
    <location>
        <begin position="1"/>
        <end position="35"/>
    </location>
</feature>
<dbReference type="InterPro" id="IPR035969">
    <property type="entry name" value="Rab-GAP_TBC_sf"/>
</dbReference>
<dbReference type="PANTHER" id="PTHR47219">
    <property type="entry name" value="RAB GTPASE-ACTIVATING PROTEIN 1-LIKE"/>
    <property type="match status" value="1"/>
</dbReference>
<evidence type="ECO:0000313" key="4">
    <source>
        <dbReference type="Proteomes" id="UP001166286"/>
    </source>
</evidence>
<dbReference type="Proteomes" id="UP001166286">
    <property type="component" value="Unassembled WGS sequence"/>
</dbReference>
<evidence type="ECO:0000256" key="1">
    <source>
        <dbReference type="SAM" id="MobiDB-lite"/>
    </source>
</evidence>